<protein>
    <submittedName>
        <fullName evidence="1">Uncharacterized protein</fullName>
    </submittedName>
</protein>
<dbReference type="AlphaFoldDB" id="A0A843VFB5"/>
<evidence type="ECO:0000313" key="2">
    <source>
        <dbReference type="Proteomes" id="UP000652761"/>
    </source>
</evidence>
<accession>A0A843VFB5</accession>
<organism evidence="1 2">
    <name type="scientific">Colocasia esculenta</name>
    <name type="common">Wild taro</name>
    <name type="synonym">Arum esculentum</name>
    <dbReference type="NCBI Taxonomy" id="4460"/>
    <lineage>
        <taxon>Eukaryota</taxon>
        <taxon>Viridiplantae</taxon>
        <taxon>Streptophyta</taxon>
        <taxon>Embryophyta</taxon>
        <taxon>Tracheophyta</taxon>
        <taxon>Spermatophyta</taxon>
        <taxon>Magnoliopsida</taxon>
        <taxon>Liliopsida</taxon>
        <taxon>Araceae</taxon>
        <taxon>Aroideae</taxon>
        <taxon>Colocasieae</taxon>
        <taxon>Colocasia</taxon>
    </lineage>
</organism>
<comment type="caution">
    <text evidence="1">The sequence shown here is derived from an EMBL/GenBank/DDBJ whole genome shotgun (WGS) entry which is preliminary data.</text>
</comment>
<sequence length="84" mass="9738">MEKVESSTFYFQELLDRRISRSLNSSLKQSSSNFFGSWTCPRILHICRQALTICRQATSSLQQTEIWNFGSVQSVDSRWASVDR</sequence>
<dbReference type="Proteomes" id="UP000652761">
    <property type="component" value="Unassembled WGS sequence"/>
</dbReference>
<keyword evidence="2" id="KW-1185">Reference proteome</keyword>
<reference evidence="1" key="1">
    <citation type="submission" date="2017-07" db="EMBL/GenBank/DDBJ databases">
        <title>Taro Niue Genome Assembly and Annotation.</title>
        <authorList>
            <person name="Atibalentja N."/>
            <person name="Keating K."/>
            <person name="Fields C.J."/>
        </authorList>
    </citation>
    <scope>NUCLEOTIDE SEQUENCE</scope>
    <source>
        <strain evidence="1">Niue_2</strain>
        <tissue evidence="1">Leaf</tissue>
    </source>
</reference>
<evidence type="ECO:0000313" key="1">
    <source>
        <dbReference type="EMBL" id="MQL93177.1"/>
    </source>
</evidence>
<gene>
    <name evidence="1" type="ORF">Taro_025815</name>
</gene>
<name>A0A843VFB5_COLES</name>
<dbReference type="EMBL" id="NMUH01001526">
    <property type="protein sequence ID" value="MQL93177.1"/>
    <property type="molecule type" value="Genomic_DNA"/>
</dbReference>
<proteinExistence type="predicted"/>